<dbReference type="PANTHER" id="PTHR13593">
    <property type="match status" value="1"/>
</dbReference>
<accession>A0A182NME8</accession>
<reference evidence="3" key="1">
    <citation type="submission" date="2013-03" db="EMBL/GenBank/DDBJ databases">
        <title>The Genome Sequence of Anopheles dirus WRAIR2.</title>
        <authorList>
            <consortium name="The Broad Institute Genomics Platform"/>
            <person name="Neafsey D.E."/>
            <person name="Walton C."/>
            <person name="Walker B."/>
            <person name="Young S.K."/>
            <person name="Zeng Q."/>
            <person name="Gargeya S."/>
            <person name="Fitzgerald M."/>
            <person name="Haas B."/>
            <person name="Abouelleil A."/>
            <person name="Allen A.W."/>
            <person name="Alvarado L."/>
            <person name="Arachchi H.M."/>
            <person name="Berlin A.M."/>
            <person name="Chapman S.B."/>
            <person name="Gainer-Dewar J."/>
            <person name="Goldberg J."/>
            <person name="Griggs A."/>
            <person name="Gujja S."/>
            <person name="Hansen M."/>
            <person name="Howarth C."/>
            <person name="Imamovic A."/>
            <person name="Ireland A."/>
            <person name="Larimer J."/>
            <person name="McCowan C."/>
            <person name="Murphy C."/>
            <person name="Pearson M."/>
            <person name="Poon T.W."/>
            <person name="Priest M."/>
            <person name="Roberts A."/>
            <person name="Saif S."/>
            <person name="Shea T."/>
            <person name="Sisk P."/>
            <person name="Sykes S."/>
            <person name="Wortman J."/>
            <person name="Nusbaum C."/>
            <person name="Birren B."/>
        </authorList>
    </citation>
    <scope>NUCLEOTIDE SEQUENCE [LARGE SCALE GENOMIC DNA]</scope>
    <source>
        <strain evidence="3">WRAIR2</strain>
    </source>
</reference>
<dbReference type="EnsemblMetazoa" id="ADIR008833-RA">
    <property type="protein sequence ID" value="ADIR008833-PA"/>
    <property type="gene ID" value="ADIR008833"/>
</dbReference>
<evidence type="ECO:0000256" key="1">
    <source>
        <dbReference type="SAM" id="MobiDB-lite"/>
    </source>
</evidence>
<evidence type="ECO:0008006" key="4">
    <source>
        <dbReference type="Google" id="ProtNLM"/>
    </source>
</evidence>
<dbReference type="Proteomes" id="UP000075884">
    <property type="component" value="Unassembled WGS sequence"/>
</dbReference>
<feature type="compositionally biased region" description="Polar residues" evidence="1">
    <location>
        <begin position="102"/>
        <end position="112"/>
    </location>
</feature>
<sequence>MFRTVSADNGGGRPVTVSGVVGAMLAVLAFLQTAATPAQAQRASADREYRPEMDDLYITVNARTRTLELAWRNFDDLSNYILLAEQYPVEAFEPRYFYHTSEPGTSSTTSMPTDAPDDEGRARPSSGTSSVTSASPEVTANVTTESSVSTTDDEYTVELGWVYDFRDATGYRKKEVLFALQPVFTNGWTQTGIKFNYDLMNGVNTNTSCYGYYAYFIRPNGTVLSAHCMKLHPRWTTDLRAHLSAFRMRELFLPGTHDSASYKVDFDPQHQENIVTKYALTQDDDIYRQLLLGVRYIDLRVGYYKNSPTPFWANHGITRFHPLADVLQQVKRYAQETNEIIVLDVQEFPVGFGKQYDIHTKLIDFLQSALRDVMADPSIGWEGTLGDVWAGGRTVVVTYDHEFAFRSYSHVVWRSVQQRWGNVQNVNDLKSYLFKVHHPRGFREFSYRPVADMAELTPDPWGVITDRYGGLRKMADSVNRFVTKWYFEELGPTANVVAVDFVRGTSIVEAAIYWNLKRVPYTQ</sequence>
<evidence type="ECO:0000313" key="3">
    <source>
        <dbReference type="Proteomes" id="UP000075884"/>
    </source>
</evidence>
<dbReference type="Gene3D" id="3.20.20.190">
    <property type="entry name" value="Phosphatidylinositol (PI) phosphodiesterase"/>
    <property type="match status" value="1"/>
</dbReference>
<feature type="compositionally biased region" description="Low complexity" evidence="1">
    <location>
        <begin position="125"/>
        <end position="149"/>
    </location>
</feature>
<dbReference type="GO" id="GO:0006629">
    <property type="term" value="P:lipid metabolic process"/>
    <property type="evidence" value="ECO:0007669"/>
    <property type="project" value="InterPro"/>
</dbReference>
<dbReference type="InterPro" id="IPR051057">
    <property type="entry name" value="PI-PLC_domain"/>
</dbReference>
<protein>
    <recommendedName>
        <fullName evidence="4">Phosphatidylinositol-specific phospholipase C X domain-containing protein</fullName>
    </recommendedName>
</protein>
<dbReference type="GO" id="GO:0008081">
    <property type="term" value="F:phosphoric diester hydrolase activity"/>
    <property type="evidence" value="ECO:0007669"/>
    <property type="project" value="InterPro"/>
</dbReference>
<dbReference type="VEuPathDB" id="VectorBase:ADIR008833"/>
<dbReference type="CDD" id="cd08622">
    <property type="entry name" value="PI-PLCXDc_CG14945_like"/>
    <property type="match status" value="1"/>
</dbReference>
<dbReference type="SUPFAM" id="SSF51695">
    <property type="entry name" value="PLC-like phosphodiesterases"/>
    <property type="match status" value="1"/>
</dbReference>
<name>A0A182NME8_9DIPT</name>
<dbReference type="PANTHER" id="PTHR13593:SF149">
    <property type="entry name" value="PHOSPHATIDYLINOSITOL-SPECIFIC PHOSPHOLIPASE C X DOMAIN CONTAINING, ISOFORM A"/>
    <property type="match status" value="1"/>
</dbReference>
<organism evidence="2 3">
    <name type="scientific">Anopheles dirus</name>
    <dbReference type="NCBI Taxonomy" id="7168"/>
    <lineage>
        <taxon>Eukaryota</taxon>
        <taxon>Metazoa</taxon>
        <taxon>Ecdysozoa</taxon>
        <taxon>Arthropoda</taxon>
        <taxon>Hexapoda</taxon>
        <taxon>Insecta</taxon>
        <taxon>Pterygota</taxon>
        <taxon>Neoptera</taxon>
        <taxon>Endopterygota</taxon>
        <taxon>Diptera</taxon>
        <taxon>Nematocera</taxon>
        <taxon>Culicoidea</taxon>
        <taxon>Culicidae</taxon>
        <taxon>Anophelinae</taxon>
        <taxon>Anopheles</taxon>
    </lineage>
</organism>
<keyword evidence="3" id="KW-1185">Reference proteome</keyword>
<feature type="region of interest" description="Disordered" evidence="1">
    <location>
        <begin position="100"/>
        <end position="149"/>
    </location>
</feature>
<dbReference type="PROSITE" id="PS50007">
    <property type="entry name" value="PIPLC_X_DOMAIN"/>
    <property type="match status" value="1"/>
</dbReference>
<dbReference type="InterPro" id="IPR017946">
    <property type="entry name" value="PLC-like_Pdiesterase_TIM-brl"/>
</dbReference>
<evidence type="ECO:0000313" key="2">
    <source>
        <dbReference type="EnsemblMetazoa" id="ADIR008833-PA"/>
    </source>
</evidence>
<reference evidence="2" key="2">
    <citation type="submission" date="2020-05" db="UniProtKB">
        <authorList>
            <consortium name="EnsemblMetazoa"/>
        </authorList>
    </citation>
    <scope>IDENTIFICATION</scope>
    <source>
        <strain evidence="2">WRAIR2</strain>
    </source>
</reference>
<dbReference type="AlphaFoldDB" id="A0A182NME8"/>
<proteinExistence type="predicted"/>